<organism evidence="1 2">
    <name type="scientific">Catharanthus roseus</name>
    <name type="common">Madagascar periwinkle</name>
    <name type="synonym">Vinca rosea</name>
    <dbReference type="NCBI Taxonomy" id="4058"/>
    <lineage>
        <taxon>Eukaryota</taxon>
        <taxon>Viridiplantae</taxon>
        <taxon>Streptophyta</taxon>
        <taxon>Embryophyta</taxon>
        <taxon>Tracheophyta</taxon>
        <taxon>Spermatophyta</taxon>
        <taxon>Magnoliopsida</taxon>
        <taxon>eudicotyledons</taxon>
        <taxon>Gunneridae</taxon>
        <taxon>Pentapetalae</taxon>
        <taxon>asterids</taxon>
        <taxon>lamiids</taxon>
        <taxon>Gentianales</taxon>
        <taxon>Apocynaceae</taxon>
        <taxon>Rauvolfioideae</taxon>
        <taxon>Vinceae</taxon>
        <taxon>Catharanthinae</taxon>
        <taxon>Catharanthus</taxon>
    </lineage>
</organism>
<name>A0ACC0BNU2_CATRO</name>
<proteinExistence type="predicted"/>
<comment type="caution">
    <text evidence="1">The sequence shown here is derived from an EMBL/GenBank/DDBJ whole genome shotgun (WGS) entry which is preliminary data.</text>
</comment>
<sequence length="427" mass="45942">MARLLRNASFLRRSLFPPSSLQSSRCGSLGASTQFSYFSSKGRRKSKSDATDSGEENMTKKELALKQALDQITSSFGKGSIMWLGRSVTSTQVPVISTGSFALDIALGIGGFPKGRVVEIYGPEASGKTTLALHVIAEAQKQGGTCVFVDAEHALDPALAKAIGVDTSNLLLSQPDCGEQALSLVDTLIRSGSVDVVVVDSVAALVPKGELDGEMGDAHMAMQARLMSQALRKLSHSLSLTQTILIFINQVRAKLSTFGFGGPSEVTCGGNALKFYASMRLNIRRIGLVKKGEETTGSQVLVKIVKNKHAPPFRTVEFELEFGKGISRESEILELGLKHKLIKKSGSFYAINGETIHGKDACKKYLAANLDVRDELTAKLREKFIDAEPDKENEAADLEDVDGKILEEEEVVATDTTDEEVVTAVEA</sequence>
<accession>A0ACC0BNU2</accession>
<evidence type="ECO:0000313" key="2">
    <source>
        <dbReference type="Proteomes" id="UP001060085"/>
    </source>
</evidence>
<gene>
    <name evidence="1" type="ORF">M9H77_14723</name>
</gene>
<keyword evidence="2" id="KW-1185">Reference proteome</keyword>
<protein>
    <submittedName>
        <fullName evidence="1">Uncharacterized protein</fullName>
    </submittedName>
</protein>
<reference evidence="2" key="1">
    <citation type="journal article" date="2023" name="Nat. Plants">
        <title>Single-cell RNA sequencing provides a high-resolution roadmap for understanding the multicellular compartmentation of specialized metabolism.</title>
        <authorList>
            <person name="Sun S."/>
            <person name="Shen X."/>
            <person name="Li Y."/>
            <person name="Li Y."/>
            <person name="Wang S."/>
            <person name="Li R."/>
            <person name="Zhang H."/>
            <person name="Shen G."/>
            <person name="Guo B."/>
            <person name="Wei J."/>
            <person name="Xu J."/>
            <person name="St-Pierre B."/>
            <person name="Chen S."/>
            <person name="Sun C."/>
        </authorList>
    </citation>
    <scope>NUCLEOTIDE SEQUENCE [LARGE SCALE GENOMIC DNA]</scope>
</reference>
<dbReference type="Proteomes" id="UP001060085">
    <property type="component" value="Linkage Group LG03"/>
</dbReference>
<evidence type="ECO:0000313" key="1">
    <source>
        <dbReference type="EMBL" id="KAI5674359.1"/>
    </source>
</evidence>
<dbReference type="EMBL" id="CM044703">
    <property type="protein sequence ID" value="KAI5674359.1"/>
    <property type="molecule type" value="Genomic_DNA"/>
</dbReference>